<dbReference type="AlphaFoldDB" id="A0A3A9Z404"/>
<organism evidence="4 5">
    <name type="scientific">Streptomyces hoynatensis</name>
    <dbReference type="NCBI Taxonomy" id="1141874"/>
    <lineage>
        <taxon>Bacteria</taxon>
        <taxon>Bacillati</taxon>
        <taxon>Actinomycetota</taxon>
        <taxon>Actinomycetes</taxon>
        <taxon>Kitasatosporales</taxon>
        <taxon>Streptomycetaceae</taxon>
        <taxon>Streptomyces</taxon>
    </lineage>
</organism>
<feature type="domain" description="HTH tetR-type" evidence="3">
    <location>
        <begin position="11"/>
        <end position="71"/>
    </location>
</feature>
<evidence type="ECO:0000256" key="1">
    <source>
        <dbReference type="ARBA" id="ARBA00023125"/>
    </source>
</evidence>
<dbReference type="OrthoDB" id="4726108at2"/>
<gene>
    <name evidence="4" type="ORF">D7294_10680</name>
</gene>
<dbReference type="SUPFAM" id="SSF46689">
    <property type="entry name" value="Homeodomain-like"/>
    <property type="match status" value="1"/>
</dbReference>
<keyword evidence="1 2" id="KW-0238">DNA-binding</keyword>
<dbReference type="InterPro" id="IPR041467">
    <property type="entry name" value="Sco4008_C"/>
</dbReference>
<evidence type="ECO:0000313" key="4">
    <source>
        <dbReference type="EMBL" id="RKN42980.1"/>
    </source>
</evidence>
<dbReference type="RefSeq" id="WP_120678145.1">
    <property type="nucleotide sequence ID" value="NZ_RBAL01000005.1"/>
</dbReference>
<dbReference type="Proteomes" id="UP000272474">
    <property type="component" value="Unassembled WGS sequence"/>
</dbReference>
<evidence type="ECO:0000313" key="5">
    <source>
        <dbReference type="Proteomes" id="UP000272474"/>
    </source>
</evidence>
<dbReference type="InterPro" id="IPR050109">
    <property type="entry name" value="HTH-type_TetR-like_transc_reg"/>
</dbReference>
<protein>
    <submittedName>
        <fullName evidence="4">TetR/AcrR family transcriptional regulator</fullName>
    </submittedName>
</protein>
<dbReference type="Pfam" id="PF17926">
    <property type="entry name" value="TetR_C_21"/>
    <property type="match status" value="1"/>
</dbReference>
<dbReference type="GO" id="GO:0003677">
    <property type="term" value="F:DNA binding"/>
    <property type="evidence" value="ECO:0007669"/>
    <property type="project" value="UniProtKB-UniRule"/>
</dbReference>
<dbReference type="Gene3D" id="1.10.357.10">
    <property type="entry name" value="Tetracycline Repressor, domain 2"/>
    <property type="match status" value="1"/>
</dbReference>
<feature type="DNA-binding region" description="H-T-H motif" evidence="2">
    <location>
        <begin position="34"/>
        <end position="53"/>
    </location>
</feature>
<sequence>MSTTRSPYDAEATRRRIFEAAAAEFAAHGLAGARIDRIAARAEANKQAIYLYYGGKEKLFAAVVQVRIEELCRAARIDPEDPAASAERLFDAYAERPEVVRLVLWEALETRDGPAAGEEARRAEYRELIRSLCRDPGREREAQDWLQTLLSLVAWNFAAPQVTRMLLDEPTDEAALRRRRATVTALAAALPRPRRGHTP</sequence>
<accession>A0A3A9Z404</accession>
<dbReference type="InterPro" id="IPR001647">
    <property type="entry name" value="HTH_TetR"/>
</dbReference>
<dbReference type="PROSITE" id="PS50977">
    <property type="entry name" value="HTH_TETR_2"/>
    <property type="match status" value="1"/>
</dbReference>
<reference evidence="4 5" key="1">
    <citation type="journal article" date="2014" name="Int. J. Syst. Evol. Microbiol.">
        <title>Streptomyces hoynatensis sp. nov., isolated from deep marine sediment.</title>
        <authorList>
            <person name="Veyisoglu A."/>
            <person name="Sahin N."/>
        </authorList>
    </citation>
    <scope>NUCLEOTIDE SEQUENCE [LARGE SCALE GENOMIC DNA]</scope>
    <source>
        <strain evidence="4 5">KCTC 29097</strain>
    </source>
</reference>
<evidence type="ECO:0000256" key="2">
    <source>
        <dbReference type="PROSITE-ProRule" id="PRU00335"/>
    </source>
</evidence>
<keyword evidence="5" id="KW-1185">Reference proteome</keyword>
<name>A0A3A9Z404_9ACTN</name>
<evidence type="ECO:0000259" key="3">
    <source>
        <dbReference type="PROSITE" id="PS50977"/>
    </source>
</evidence>
<dbReference type="Pfam" id="PF00440">
    <property type="entry name" value="TetR_N"/>
    <property type="match status" value="1"/>
</dbReference>
<dbReference type="PANTHER" id="PTHR30328:SF54">
    <property type="entry name" value="HTH-TYPE TRANSCRIPTIONAL REPRESSOR SCO4008"/>
    <property type="match status" value="1"/>
</dbReference>
<dbReference type="PANTHER" id="PTHR30328">
    <property type="entry name" value="TRANSCRIPTIONAL REPRESSOR"/>
    <property type="match status" value="1"/>
</dbReference>
<dbReference type="EMBL" id="RBAL01000005">
    <property type="protein sequence ID" value="RKN42980.1"/>
    <property type="molecule type" value="Genomic_DNA"/>
</dbReference>
<comment type="caution">
    <text evidence="4">The sequence shown here is derived from an EMBL/GenBank/DDBJ whole genome shotgun (WGS) entry which is preliminary data.</text>
</comment>
<dbReference type="InterPro" id="IPR036271">
    <property type="entry name" value="Tet_transcr_reg_TetR-rel_C_sf"/>
</dbReference>
<proteinExistence type="predicted"/>
<dbReference type="PRINTS" id="PR00455">
    <property type="entry name" value="HTHTETR"/>
</dbReference>
<dbReference type="GO" id="GO:0006355">
    <property type="term" value="P:regulation of DNA-templated transcription"/>
    <property type="evidence" value="ECO:0007669"/>
    <property type="project" value="UniProtKB-ARBA"/>
</dbReference>
<dbReference type="SUPFAM" id="SSF48498">
    <property type="entry name" value="Tetracyclin repressor-like, C-terminal domain"/>
    <property type="match status" value="1"/>
</dbReference>
<dbReference type="InterPro" id="IPR009057">
    <property type="entry name" value="Homeodomain-like_sf"/>
</dbReference>